<sequence>MKGSKLPREFQRAAQAMVDHAWRPELHVDRVPGPQRLAPHAAALTAELESEGATVGSARLVLLHDPEGNPAWDGTFRCVVYIRADVDAEMAADPLMTGVGWSWLQECLENNHCEFGASTGTVTVVTSESFGAMDDEQSRSEIEIRASWTPYIGEGDGMADHLDAWSDLLCTTAGLPPLPKGVVMLPRRAR</sequence>
<dbReference type="EMBL" id="VFOR01000001">
    <property type="protein sequence ID" value="TQL62590.1"/>
    <property type="molecule type" value="Genomic_DNA"/>
</dbReference>
<dbReference type="OrthoDB" id="3210980at2"/>
<dbReference type="AlphaFoldDB" id="A0A542ZQV7"/>
<proteinExistence type="predicted"/>
<accession>A0A542ZQV7</accession>
<name>A0A542ZQV7_9ACTN</name>
<organism evidence="1 2">
    <name type="scientific">Propioniferax innocua</name>
    <dbReference type="NCBI Taxonomy" id="1753"/>
    <lineage>
        <taxon>Bacteria</taxon>
        <taxon>Bacillati</taxon>
        <taxon>Actinomycetota</taxon>
        <taxon>Actinomycetes</taxon>
        <taxon>Propionibacteriales</taxon>
        <taxon>Propionibacteriaceae</taxon>
        <taxon>Propioniferax</taxon>
    </lineage>
</organism>
<comment type="caution">
    <text evidence="1">The sequence shown here is derived from an EMBL/GenBank/DDBJ whole genome shotgun (WGS) entry which is preliminary data.</text>
</comment>
<evidence type="ECO:0000313" key="2">
    <source>
        <dbReference type="Proteomes" id="UP000316196"/>
    </source>
</evidence>
<dbReference type="Proteomes" id="UP000316196">
    <property type="component" value="Unassembled WGS sequence"/>
</dbReference>
<keyword evidence="2" id="KW-1185">Reference proteome</keyword>
<dbReference type="InterPro" id="IPR021555">
    <property type="entry name" value="DUF3000"/>
</dbReference>
<evidence type="ECO:0000313" key="1">
    <source>
        <dbReference type="EMBL" id="TQL62590.1"/>
    </source>
</evidence>
<reference evidence="1 2" key="1">
    <citation type="submission" date="2019-06" db="EMBL/GenBank/DDBJ databases">
        <title>Sequencing the genomes of 1000 actinobacteria strains.</title>
        <authorList>
            <person name="Klenk H.-P."/>
        </authorList>
    </citation>
    <scope>NUCLEOTIDE SEQUENCE [LARGE SCALE GENOMIC DNA]</scope>
    <source>
        <strain evidence="1 2">DSM 8251</strain>
    </source>
</reference>
<dbReference type="RefSeq" id="WP_142092410.1">
    <property type="nucleotide sequence ID" value="NZ_BAAAMD010000001.1"/>
</dbReference>
<protein>
    <submittedName>
        <fullName evidence="1">DUF3000 family protein</fullName>
    </submittedName>
</protein>
<gene>
    <name evidence="1" type="ORF">FB460_0374</name>
</gene>
<dbReference type="Pfam" id="PF11452">
    <property type="entry name" value="DUF3000"/>
    <property type="match status" value="1"/>
</dbReference>